<keyword evidence="5 9" id="KW-0067">ATP-binding</keyword>
<feature type="binding site" evidence="9">
    <location>
        <position position="59"/>
    </location>
    <ligand>
        <name>ATP</name>
        <dbReference type="ChEBI" id="CHEBI:30616"/>
    </ligand>
</feature>
<dbReference type="EC" id="3.6.4.-" evidence="9"/>
<dbReference type="GO" id="GO:0005737">
    <property type="term" value="C:cytoplasm"/>
    <property type="evidence" value="ECO:0007669"/>
    <property type="project" value="UniProtKB-SubCell"/>
</dbReference>
<evidence type="ECO:0000256" key="10">
    <source>
        <dbReference type="SAM" id="MobiDB-lite"/>
    </source>
</evidence>
<dbReference type="InterPro" id="IPR036388">
    <property type="entry name" value="WH-like_DNA-bd_sf"/>
</dbReference>
<feature type="region of interest" description="Disordered" evidence="10">
    <location>
        <begin position="1"/>
        <end position="54"/>
    </location>
</feature>
<comment type="function">
    <text evidence="9">The RuvA-RuvB-RuvC complex processes Holliday junction (HJ) DNA during genetic recombination and DNA repair, while the RuvA-RuvB complex plays an important role in the rescue of blocked DNA replication forks via replication fork reversal (RFR). RuvA specifically binds to HJ cruciform DNA, conferring on it an open structure. The RuvB hexamer acts as an ATP-dependent pump, pulling dsDNA into and through the RuvAB complex. RuvB forms 2 homohexamers on either side of HJ DNA bound by 1 or 2 RuvA tetramers; 4 subunits per hexamer contact DNA at a time. Coordinated motions by a converter formed by DNA-disengaged RuvB subunits stimulates ATP hydrolysis and nucleotide exchange. Immobilization of the converter enables RuvB to convert the ATP-contained energy into a lever motion, pulling 2 nucleotides of DNA out of the RuvA tetramer per ATP hydrolyzed, thus driving DNA branch migration. The RuvB motors rotate together with the DNA substrate, which together with the progressing nucleotide cycle form the mechanistic basis for DNA recombination by continuous HJ branch migration. Branch migration allows RuvC to scan DNA until it finds its consensus sequence, where it cleaves and resolves cruciform DNA.</text>
</comment>
<feature type="binding site" evidence="9">
    <location>
        <position position="257"/>
    </location>
    <ligand>
        <name>ATP</name>
        <dbReference type="ChEBI" id="CHEBI:30616"/>
    </ligand>
</feature>
<proteinExistence type="inferred from homology"/>
<evidence type="ECO:0000256" key="6">
    <source>
        <dbReference type="ARBA" id="ARBA00023125"/>
    </source>
</evidence>
<dbReference type="Proteomes" id="UP000249799">
    <property type="component" value="Chromosome"/>
</dbReference>
<feature type="binding site" evidence="9">
    <location>
        <position position="210"/>
    </location>
    <ligand>
        <name>ATP</name>
        <dbReference type="ChEBI" id="CHEBI:30616"/>
    </ligand>
</feature>
<keyword evidence="3 9" id="KW-0227">DNA damage</keyword>
<feature type="binding site" evidence="9">
    <location>
        <position position="105"/>
    </location>
    <ligand>
        <name>Mg(2+)</name>
        <dbReference type="ChEBI" id="CHEBI:18420"/>
    </ligand>
</feature>
<evidence type="ECO:0000256" key="3">
    <source>
        <dbReference type="ARBA" id="ARBA00022763"/>
    </source>
</evidence>
<dbReference type="Pfam" id="PF05496">
    <property type="entry name" value="RuvB_N"/>
    <property type="match status" value="1"/>
</dbReference>
<dbReference type="SUPFAM" id="SSF46785">
    <property type="entry name" value="Winged helix' DNA-binding domain"/>
    <property type="match status" value="1"/>
</dbReference>
<feature type="binding site" evidence="9">
    <location>
        <position position="220"/>
    </location>
    <ligand>
        <name>ATP</name>
        <dbReference type="ChEBI" id="CHEBI:30616"/>
    </ligand>
</feature>
<feature type="binding site" evidence="9">
    <location>
        <position position="349"/>
    </location>
    <ligand>
        <name>DNA</name>
        <dbReference type="ChEBI" id="CHEBI:16991"/>
    </ligand>
</feature>
<keyword evidence="4 9" id="KW-0378">Hydrolase</keyword>
<comment type="similarity">
    <text evidence="9">Belongs to the RuvB family.</text>
</comment>
<organism evidence="11 12">
    <name type="scientific">Bradymonas sediminis</name>
    <dbReference type="NCBI Taxonomy" id="1548548"/>
    <lineage>
        <taxon>Bacteria</taxon>
        <taxon>Deltaproteobacteria</taxon>
        <taxon>Bradymonadales</taxon>
        <taxon>Bradymonadaceae</taxon>
        <taxon>Bradymonas</taxon>
    </lineage>
</organism>
<dbReference type="GO" id="GO:0016887">
    <property type="term" value="F:ATP hydrolysis activity"/>
    <property type="evidence" value="ECO:0007669"/>
    <property type="project" value="RHEA"/>
</dbReference>
<dbReference type="CDD" id="cd00009">
    <property type="entry name" value="AAA"/>
    <property type="match status" value="1"/>
</dbReference>
<dbReference type="InterPro" id="IPR004605">
    <property type="entry name" value="DNA_helicase_Holl-junc_RuvB"/>
</dbReference>
<keyword evidence="12" id="KW-1185">Reference proteome</keyword>
<evidence type="ECO:0000256" key="4">
    <source>
        <dbReference type="ARBA" id="ARBA00022801"/>
    </source>
</evidence>
<dbReference type="InterPro" id="IPR008823">
    <property type="entry name" value="RuvB_wg_C"/>
</dbReference>
<dbReference type="InterPro" id="IPR008824">
    <property type="entry name" value="RuvB-like_N"/>
</dbReference>
<feature type="binding site" evidence="9">
    <location>
        <position position="354"/>
    </location>
    <ligand>
        <name>DNA</name>
        <dbReference type="ChEBI" id="CHEBI:16991"/>
    </ligand>
</feature>
<evidence type="ECO:0000256" key="2">
    <source>
        <dbReference type="ARBA" id="ARBA00022741"/>
    </source>
</evidence>
<dbReference type="PANTHER" id="PTHR42848">
    <property type="match status" value="1"/>
</dbReference>
<reference evidence="11 12" key="1">
    <citation type="submission" date="2018-06" db="EMBL/GenBank/DDBJ databases">
        <title>Lujinxingia sediminis gen. nov. sp. nov., a new facultative anaerobic member of the class Deltaproteobacteria, and proposal of Lujinxingaceae fam. nov.</title>
        <authorList>
            <person name="Guo L.-Y."/>
            <person name="Li C.-M."/>
            <person name="Wang S."/>
            <person name="Du Z.-J."/>
        </authorList>
    </citation>
    <scope>NUCLEOTIDE SEQUENCE [LARGE SCALE GENOMIC DNA]</scope>
    <source>
        <strain evidence="11 12">FA350</strain>
    </source>
</reference>
<evidence type="ECO:0000256" key="8">
    <source>
        <dbReference type="ARBA" id="ARBA00023204"/>
    </source>
</evidence>
<dbReference type="InterPro" id="IPR041445">
    <property type="entry name" value="AAA_lid_4"/>
</dbReference>
<dbReference type="InterPro" id="IPR027417">
    <property type="entry name" value="P-loop_NTPase"/>
</dbReference>
<keyword evidence="1 9" id="KW-0963">Cytoplasm</keyword>
<keyword evidence="2 9" id="KW-0547">Nucleotide-binding</keyword>
<keyword evidence="11" id="KW-0347">Helicase</keyword>
<dbReference type="GO" id="GO:0006281">
    <property type="term" value="P:DNA repair"/>
    <property type="evidence" value="ECO:0007669"/>
    <property type="project" value="UniProtKB-UniRule"/>
</dbReference>
<keyword evidence="6 9" id="KW-0238">DNA-binding</keyword>
<dbReference type="Gene3D" id="3.40.50.300">
    <property type="entry name" value="P-loop containing nucleotide triphosphate hydrolases"/>
    <property type="match status" value="1"/>
</dbReference>
<feature type="binding site" evidence="9">
    <location>
        <position position="106"/>
    </location>
    <ligand>
        <name>ATP</name>
        <dbReference type="ChEBI" id="CHEBI:30616"/>
    </ligand>
</feature>
<comment type="subcellular location">
    <subcellularLocation>
        <location evidence="9">Cytoplasm</location>
    </subcellularLocation>
</comment>
<comment type="domain">
    <text evidence="9">Has 3 domains, the large (RuvB-L) and small ATPase (RuvB-S) domains and the C-terminal head (RuvB-H) domain. The head domain binds DNA, while the ATPase domains jointly bind ATP, ADP or are empty depending on the state of the subunit in the translocation cycle. During a single DNA translocation step the structure of each domain remains the same, but their relative positions change.</text>
</comment>
<feature type="binding site" evidence="9">
    <location>
        <position position="104"/>
    </location>
    <ligand>
        <name>ATP</name>
        <dbReference type="ChEBI" id="CHEBI:30616"/>
    </ligand>
</feature>
<dbReference type="SUPFAM" id="SSF52540">
    <property type="entry name" value="P-loop containing nucleoside triphosphate hydrolases"/>
    <property type="match status" value="1"/>
</dbReference>
<feature type="region of interest" description="Head domain (RuvB-H)" evidence="9">
    <location>
        <begin position="294"/>
        <end position="372"/>
    </location>
</feature>
<feature type="binding site" evidence="9">
    <location>
        <position position="105"/>
    </location>
    <ligand>
        <name>ATP</name>
        <dbReference type="ChEBI" id="CHEBI:30616"/>
    </ligand>
</feature>
<dbReference type="Gene3D" id="1.10.8.60">
    <property type="match status" value="1"/>
</dbReference>
<comment type="catalytic activity">
    <reaction evidence="9">
        <text>ATP + H2O = ADP + phosphate + H(+)</text>
        <dbReference type="Rhea" id="RHEA:13065"/>
        <dbReference type="ChEBI" id="CHEBI:15377"/>
        <dbReference type="ChEBI" id="CHEBI:15378"/>
        <dbReference type="ChEBI" id="CHEBI:30616"/>
        <dbReference type="ChEBI" id="CHEBI:43474"/>
        <dbReference type="ChEBI" id="CHEBI:456216"/>
    </reaction>
</comment>
<dbReference type="RefSeq" id="WP_111333503.1">
    <property type="nucleotide sequence ID" value="NZ_CP030032.1"/>
</dbReference>
<comment type="subunit">
    <text evidence="9">Homohexamer. Forms an RuvA(8)-RuvB(12)-Holliday junction (HJ) complex. HJ DNA is sandwiched between 2 RuvA tetramers; dsDNA enters through RuvA and exits via RuvB. An RuvB hexamer assembles on each DNA strand where it exits the tetramer. Each RuvB hexamer is contacted by two RuvA subunits (via domain III) on 2 adjacent RuvB subunits; this complex drives branch migration. In the full resolvosome a probable DNA-RuvA(4)-RuvB(12)-RuvC(2) complex forms which resolves the HJ.</text>
</comment>
<evidence type="ECO:0000256" key="1">
    <source>
        <dbReference type="ARBA" id="ARBA00022490"/>
    </source>
</evidence>
<evidence type="ECO:0000256" key="9">
    <source>
        <dbReference type="HAMAP-Rule" id="MF_00016"/>
    </source>
</evidence>
<evidence type="ECO:0000313" key="11">
    <source>
        <dbReference type="EMBL" id="AWV89199.1"/>
    </source>
</evidence>
<dbReference type="KEGG" id="bsed:DN745_07535"/>
<dbReference type="SMART" id="SM00382">
    <property type="entry name" value="AAA"/>
    <property type="match status" value="1"/>
</dbReference>
<sequence>MSKESKIAKTSAIEPSQIESSAIEPSTIESSPIAVSQEARNPSLEREAAPDDEALDRALRPHTFGDFVGQRAIKENLGVMVESARMRKATLDHILLSGPPGLGKTTLAHILAREMGATIHVTSGPALEQKKDLAGILSALDHGDMLFIDEVHRLNPVIEENLYPAMEDQYFDVVVGSGPQARSMKLSLPPFTLVGATTRAGLVSSPLRSRFGQISRLEYYNADQLRSVIQRSAALLKIELSDDGAAEIARRSRGTPRIANRLLRRVRDYAIVVGDGHIDAALANYALKKVGVDSVGFDSLDRMYLSALCEKFGGGPAGLSTLAAAIDEERDTIETVIEPYLLQQGYIQRTPQGRVATQTAFRHLELPIPHND</sequence>
<dbReference type="Gene3D" id="1.10.10.10">
    <property type="entry name" value="Winged helix-like DNA-binding domain superfamily/Winged helix DNA-binding domain"/>
    <property type="match status" value="1"/>
</dbReference>
<dbReference type="NCBIfam" id="TIGR00635">
    <property type="entry name" value="ruvB"/>
    <property type="match status" value="1"/>
</dbReference>
<accession>A0A2Z4FJS3</accession>
<dbReference type="GO" id="GO:0005524">
    <property type="term" value="F:ATP binding"/>
    <property type="evidence" value="ECO:0007669"/>
    <property type="project" value="UniProtKB-UniRule"/>
</dbReference>
<keyword evidence="8 9" id="KW-0234">DNA repair</keyword>
<evidence type="ECO:0000256" key="5">
    <source>
        <dbReference type="ARBA" id="ARBA00022840"/>
    </source>
</evidence>
<dbReference type="GO" id="GO:0000400">
    <property type="term" value="F:four-way junction DNA binding"/>
    <property type="evidence" value="ECO:0007669"/>
    <property type="project" value="UniProtKB-UniRule"/>
</dbReference>
<feature type="binding site" evidence="9">
    <location>
        <position position="60"/>
    </location>
    <ligand>
        <name>ATP</name>
        <dbReference type="ChEBI" id="CHEBI:30616"/>
    </ligand>
</feature>
<dbReference type="Pfam" id="PF17864">
    <property type="entry name" value="AAA_lid_4"/>
    <property type="match status" value="1"/>
</dbReference>
<dbReference type="OrthoDB" id="9804478at2"/>
<dbReference type="GO" id="GO:0048476">
    <property type="term" value="C:Holliday junction resolvase complex"/>
    <property type="evidence" value="ECO:0007669"/>
    <property type="project" value="UniProtKB-UniRule"/>
</dbReference>
<evidence type="ECO:0000313" key="12">
    <source>
        <dbReference type="Proteomes" id="UP000249799"/>
    </source>
</evidence>
<feature type="compositionally biased region" description="Polar residues" evidence="10">
    <location>
        <begin position="13"/>
        <end position="40"/>
    </location>
</feature>
<name>A0A2Z4FJS3_9DELT</name>
<evidence type="ECO:0000256" key="7">
    <source>
        <dbReference type="ARBA" id="ARBA00023172"/>
    </source>
</evidence>
<dbReference type="AlphaFoldDB" id="A0A2Z4FJS3"/>
<dbReference type="PANTHER" id="PTHR42848:SF1">
    <property type="entry name" value="HOLLIDAY JUNCTION BRANCH MIGRATION COMPLEX SUBUNIT RUVB"/>
    <property type="match status" value="1"/>
</dbReference>
<gene>
    <name evidence="9" type="primary">ruvB</name>
    <name evidence="11" type="ORF">DN745_07535</name>
</gene>
<protein>
    <recommendedName>
        <fullName evidence="9">Holliday junction branch migration complex subunit RuvB</fullName>
        <ecNumber evidence="9">3.6.4.-</ecNumber>
    </recommendedName>
</protein>
<feature type="binding site" evidence="9">
    <location>
        <position position="101"/>
    </location>
    <ligand>
        <name>ATP</name>
        <dbReference type="ChEBI" id="CHEBI:30616"/>
    </ligand>
</feature>
<dbReference type="InterPro" id="IPR036390">
    <property type="entry name" value="WH_DNA-bd_sf"/>
</dbReference>
<keyword evidence="7 9" id="KW-0233">DNA recombination</keyword>
<dbReference type="NCBIfam" id="NF000868">
    <property type="entry name" value="PRK00080.1"/>
    <property type="match status" value="1"/>
</dbReference>
<dbReference type="Pfam" id="PF05491">
    <property type="entry name" value="WHD_RuvB"/>
    <property type="match status" value="1"/>
</dbReference>
<feature type="compositionally biased region" description="Basic and acidic residues" evidence="10">
    <location>
        <begin position="43"/>
        <end position="54"/>
    </location>
</feature>
<feature type="binding site" evidence="9">
    <location>
        <position position="330"/>
    </location>
    <ligand>
        <name>DNA</name>
        <dbReference type="ChEBI" id="CHEBI:16991"/>
    </ligand>
</feature>
<comment type="caution">
    <text evidence="9">Lacks conserved residue(s) required for the propagation of feature annotation.</text>
</comment>
<dbReference type="HAMAP" id="MF_00016">
    <property type="entry name" value="DNA_HJ_migration_RuvB"/>
    <property type="match status" value="1"/>
</dbReference>
<dbReference type="EMBL" id="CP030032">
    <property type="protein sequence ID" value="AWV89199.1"/>
    <property type="molecule type" value="Genomic_DNA"/>
</dbReference>
<dbReference type="GO" id="GO:0006310">
    <property type="term" value="P:DNA recombination"/>
    <property type="evidence" value="ECO:0007669"/>
    <property type="project" value="UniProtKB-UniRule"/>
</dbReference>
<dbReference type="GO" id="GO:0009378">
    <property type="term" value="F:four-way junction helicase activity"/>
    <property type="evidence" value="ECO:0007669"/>
    <property type="project" value="InterPro"/>
</dbReference>
<dbReference type="InterPro" id="IPR003593">
    <property type="entry name" value="AAA+_ATPase"/>
</dbReference>
<feature type="region of interest" description="Small ATPAse domain (RuvB-S)" evidence="9">
    <location>
        <begin position="221"/>
        <end position="291"/>
    </location>
</feature>